<gene>
    <name evidence="9" type="ORF">FGL98_01985</name>
</gene>
<keyword evidence="6 7" id="KW-0472">Membrane</keyword>
<evidence type="ECO:0000256" key="2">
    <source>
        <dbReference type="ARBA" id="ARBA00022448"/>
    </source>
</evidence>
<dbReference type="InterPro" id="IPR035906">
    <property type="entry name" value="MetI-like_sf"/>
</dbReference>
<evidence type="ECO:0000256" key="1">
    <source>
        <dbReference type="ARBA" id="ARBA00004651"/>
    </source>
</evidence>
<feature type="transmembrane region" description="Helical" evidence="7">
    <location>
        <begin position="14"/>
        <end position="36"/>
    </location>
</feature>
<comment type="caution">
    <text evidence="9">The sequence shown here is derived from an EMBL/GenBank/DDBJ whole genome shotgun (WGS) entry which is preliminary data.</text>
</comment>
<evidence type="ECO:0000313" key="10">
    <source>
        <dbReference type="Proteomes" id="UP000320244"/>
    </source>
</evidence>
<dbReference type="EMBL" id="VCQV01000002">
    <property type="protein sequence ID" value="TWP38698.1"/>
    <property type="molecule type" value="Genomic_DNA"/>
</dbReference>
<dbReference type="GO" id="GO:0005886">
    <property type="term" value="C:plasma membrane"/>
    <property type="evidence" value="ECO:0007669"/>
    <property type="project" value="UniProtKB-SubCell"/>
</dbReference>
<evidence type="ECO:0000256" key="6">
    <source>
        <dbReference type="ARBA" id="ARBA00023136"/>
    </source>
</evidence>
<dbReference type="GO" id="GO:0055085">
    <property type="term" value="P:transmembrane transport"/>
    <property type="evidence" value="ECO:0007669"/>
    <property type="project" value="InterPro"/>
</dbReference>
<dbReference type="AlphaFoldDB" id="A0A563E7Z1"/>
<proteinExistence type="inferred from homology"/>
<dbReference type="CDD" id="cd06261">
    <property type="entry name" value="TM_PBP2"/>
    <property type="match status" value="1"/>
</dbReference>
<evidence type="ECO:0000256" key="4">
    <source>
        <dbReference type="ARBA" id="ARBA00022692"/>
    </source>
</evidence>
<protein>
    <submittedName>
        <fullName evidence="9">Carbohydrate ABC transporter permease</fullName>
    </submittedName>
</protein>
<feature type="transmembrane region" description="Helical" evidence="7">
    <location>
        <begin position="109"/>
        <end position="132"/>
    </location>
</feature>
<accession>A0A563E7Z1</accession>
<comment type="similarity">
    <text evidence="7">Belongs to the binding-protein-dependent transport system permease family.</text>
</comment>
<dbReference type="InterPro" id="IPR000515">
    <property type="entry name" value="MetI-like"/>
</dbReference>
<reference evidence="9 10" key="1">
    <citation type="submission" date="2019-05" db="EMBL/GenBank/DDBJ databases">
        <authorList>
            <person name="Lee S.D."/>
        </authorList>
    </citation>
    <scope>NUCLEOTIDE SEQUENCE [LARGE SCALE GENOMIC DNA]</scope>
    <source>
        <strain evidence="9 10">C5-26</strain>
    </source>
</reference>
<dbReference type="OrthoDB" id="3817793at2"/>
<keyword evidence="4 7" id="KW-0812">Transmembrane</keyword>
<keyword evidence="2 7" id="KW-0813">Transport</keyword>
<evidence type="ECO:0000256" key="3">
    <source>
        <dbReference type="ARBA" id="ARBA00022475"/>
    </source>
</evidence>
<sequence>MAGGRQIRTIRGRISIYLLAFFFAVICGFPFLWATLTAFKQDPDLYSTGHNPFAFTMSPTLDNITTLFTNTPYLQFILNSVIIGLVATAITLVLSIPAAYALARLTGRWGIPVAIGIFVVYLVPPTLLFLPMSRIITVLGLQDSIWSLIVVYPGFTIPLSVWLLVGFFRSVPPDIEEQAQVDGYTRIGAMVRVVLPLITPGLFTVVVFSFTLTMQDFIYALAFVSSSSNMTISVGVPTNLVRGDVFFWQSLMASAIIVAVPIALVYNIFLRKFIQGFTLGAVKG</sequence>
<dbReference type="SUPFAM" id="SSF161098">
    <property type="entry name" value="MetI-like"/>
    <property type="match status" value="1"/>
</dbReference>
<reference evidence="9 10" key="2">
    <citation type="submission" date="2019-08" db="EMBL/GenBank/DDBJ databases">
        <title>Jejuicoccus antrihumi gen. nov., sp. nov., a new member of the family Dermacoccaceae isolated from a cave.</title>
        <authorList>
            <person name="Schumann P."/>
            <person name="Kim I.S."/>
        </authorList>
    </citation>
    <scope>NUCLEOTIDE SEQUENCE [LARGE SCALE GENOMIC DNA]</scope>
    <source>
        <strain evidence="9 10">C5-26</strain>
    </source>
</reference>
<keyword evidence="10" id="KW-1185">Reference proteome</keyword>
<dbReference type="InterPro" id="IPR050901">
    <property type="entry name" value="BP-dep_ABC_trans_perm"/>
</dbReference>
<feature type="transmembrane region" description="Helical" evidence="7">
    <location>
        <begin position="245"/>
        <end position="269"/>
    </location>
</feature>
<feature type="transmembrane region" description="Helical" evidence="7">
    <location>
        <begin position="76"/>
        <end position="102"/>
    </location>
</feature>
<dbReference type="Pfam" id="PF00528">
    <property type="entry name" value="BPD_transp_1"/>
    <property type="match status" value="1"/>
</dbReference>
<name>A0A563E7Z1_9MICO</name>
<organism evidence="9 10">
    <name type="scientific">Leekyejoonella antrihumi</name>
    <dbReference type="NCBI Taxonomy" id="1660198"/>
    <lineage>
        <taxon>Bacteria</taxon>
        <taxon>Bacillati</taxon>
        <taxon>Actinomycetota</taxon>
        <taxon>Actinomycetes</taxon>
        <taxon>Micrococcales</taxon>
        <taxon>Dermacoccaceae</taxon>
        <taxon>Leekyejoonella</taxon>
    </lineage>
</organism>
<evidence type="ECO:0000256" key="7">
    <source>
        <dbReference type="RuleBase" id="RU363032"/>
    </source>
</evidence>
<dbReference type="Proteomes" id="UP000320244">
    <property type="component" value="Unassembled WGS sequence"/>
</dbReference>
<dbReference type="RefSeq" id="WP_146315100.1">
    <property type="nucleotide sequence ID" value="NZ_VCQV01000002.1"/>
</dbReference>
<dbReference type="PROSITE" id="PS50928">
    <property type="entry name" value="ABC_TM1"/>
    <property type="match status" value="1"/>
</dbReference>
<dbReference type="PANTHER" id="PTHR32243">
    <property type="entry name" value="MALTOSE TRANSPORT SYSTEM PERMEASE-RELATED"/>
    <property type="match status" value="1"/>
</dbReference>
<feature type="transmembrane region" description="Helical" evidence="7">
    <location>
        <begin position="144"/>
        <end position="168"/>
    </location>
</feature>
<feature type="transmembrane region" description="Helical" evidence="7">
    <location>
        <begin position="189"/>
        <end position="211"/>
    </location>
</feature>
<evidence type="ECO:0000259" key="8">
    <source>
        <dbReference type="PROSITE" id="PS50928"/>
    </source>
</evidence>
<evidence type="ECO:0000256" key="5">
    <source>
        <dbReference type="ARBA" id="ARBA00022989"/>
    </source>
</evidence>
<dbReference type="Gene3D" id="1.10.3720.10">
    <property type="entry name" value="MetI-like"/>
    <property type="match status" value="1"/>
</dbReference>
<feature type="domain" description="ABC transmembrane type-1" evidence="8">
    <location>
        <begin position="77"/>
        <end position="269"/>
    </location>
</feature>
<keyword evidence="5 7" id="KW-1133">Transmembrane helix</keyword>
<dbReference type="PANTHER" id="PTHR32243:SF18">
    <property type="entry name" value="INNER MEMBRANE ABC TRANSPORTER PERMEASE PROTEIN YCJP"/>
    <property type="match status" value="1"/>
</dbReference>
<evidence type="ECO:0000313" key="9">
    <source>
        <dbReference type="EMBL" id="TWP38698.1"/>
    </source>
</evidence>
<keyword evidence="3" id="KW-1003">Cell membrane</keyword>
<comment type="subcellular location">
    <subcellularLocation>
        <location evidence="1 7">Cell membrane</location>
        <topology evidence="1 7">Multi-pass membrane protein</topology>
    </subcellularLocation>
</comment>